<sequence length="197" mass="22213">MDMNELVRSITEEVLKQLRKDEKKDCVMVLAERDKSLSQKIHGCLADDFELIFFGEDTQNKKICRYILPSLCCSTMADLALGRCSGPVMSEVLRLLLNGIEVEVLKFGYRDFSETAAAPLFNLYEGYRETLAGFGLKEFQPKMPDTIRFRDTLVTEKAVTDAHEQKASILMVPVTAQITPLAAEVAQELKINIQKCL</sequence>
<dbReference type="AlphaFoldDB" id="A0A1X7E8V7"/>
<gene>
    <name evidence="1" type="ORF">SAMN06295933_2793</name>
</gene>
<dbReference type="EMBL" id="FWZU01000004">
    <property type="protein sequence ID" value="SMF29672.1"/>
    <property type="molecule type" value="Genomic_DNA"/>
</dbReference>
<dbReference type="Proteomes" id="UP000192906">
    <property type="component" value="Unassembled WGS sequence"/>
</dbReference>
<evidence type="ECO:0000313" key="2">
    <source>
        <dbReference type="Proteomes" id="UP000192906"/>
    </source>
</evidence>
<dbReference type="OrthoDB" id="5455419at2"/>
<dbReference type="InterPro" id="IPR013372">
    <property type="entry name" value="Eut_put"/>
</dbReference>
<dbReference type="RefSeq" id="WP_085103225.1">
    <property type="nucleotide sequence ID" value="NZ_FWZU01000004.1"/>
</dbReference>
<dbReference type="PIRSF" id="PIRSF034981">
    <property type="entry name" value="Eut_put"/>
    <property type="match status" value="1"/>
</dbReference>
<reference evidence="2" key="1">
    <citation type="submission" date="2017-04" db="EMBL/GenBank/DDBJ databases">
        <authorList>
            <person name="Varghese N."/>
            <person name="Submissions S."/>
        </authorList>
    </citation>
    <scope>NUCLEOTIDE SEQUENCE [LARGE SCALE GENOMIC DNA]</scope>
    <source>
        <strain evidence="2">K3S</strain>
    </source>
</reference>
<dbReference type="STRING" id="1519643.SAMN06295933_2793"/>
<protein>
    <submittedName>
        <fullName evidence="1">Ethanolamine utilization protein</fullName>
    </submittedName>
</protein>
<evidence type="ECO:0000313" key="1">
    <source>
        <dbReference type="EMBL" id="SMF29672.1"/>
    </source>
</evidence>
<accession>A0A1X7E8V7</accession>
<proteinExistence type="predicted"/>
<organism evidence="1 2">
    <name type="scientific">Desulfovibrio gilichinskyi</name>
    <dbReference type="NCBI Taxonomy" id="1519643"/>
    <lineage>
        <taxon>Bacteria</taxon>
        <taxon>Pseudomonadati</taxon>
        <taxon>Thermodesulfobacteriota</taxon>
        <taxon>Desulfovibrionia</taxon>
        <taxon>Desulfovibrionales</taxon>
        <taxon>Desulfovibrionaceae</taxon>
        <taxon>Desulfovibrio</taxon>
    </lineage>
</organism>
<keyword evidence="2" id="KW-1185">Reference proteome</keyword>
<name>A0A1X7E8V7_9BACT</name>